<gene>
    <name evidence="1" type="ORF">Novomoskovsk_78</name>
</gene>
<reference evidence="1 2" key="1">
    <citation type="submission" date="2020-05" db="EMBL/GenBank/DDBJ databases">
        <authorList>
            <person name="Piligrimova E."/>
            <person name="Kazantseva O."/>
            <person name="Skorynina A."/>
            <person name="Shadrin A."/>
        </authorList>
    </citation>
    <scope>NUCLEOTIDE SEQUENCE [LARGE SCALE GENOMIC DNA]</scope>
</reference>
<proteinExistence type="predicted"/>
<dbReference type="Proteomes" id="UP000509405">
    <property type="component" value="Segment"/>
</dbReference>
<name>A0A6M9Z6D4_9CAUD</name>
<dbReference type="EMBL" id="MT422786">
    <property type="protein sequence ID" value="QKN88266.1"/>
    <property type="molecule type" value="Genomic_DNA"/>
</dbReference>
<accession>A0A6M9Z6D4</accession>
<sequence>MMSKLEKAKEQIEEILKENDLRLISEDEYCGVVLFDNKTGEFEDMEYHPLS</sequence>
<organism evidence="1 2">
    <name type="scientific">Bacillus phage Novomoskovsk</name>
    <dbReference type="NCBI Taxonomy" id="2736258"/>
    <lineage>
        <taxon>Viruses</taxon>
        <taxon>Duplodnaviria</taxon>
        <taxon>Heunggongvirae</taxon>
        <taxon>Uroviricota</taxon>
        <taxon>Caudoviricetes</taxon>
        <taxon>Ehrlichviridae</taxon>
        <taxon>Andromedavirus</taxon>
        <taxon>Andromedavirus novomoskovsk</taxon>
    </lineage>
</organism>
<protein>
    <submittedName>
        <fullName evidence="1">Uncharacterized protein</fullName>
    </submittedName>
</protein>
<keyword evidence="2" id="KW-1185">Reference proteome</keyword>
<evidence type="ECO:0000313" key="1">
    <source>
        <dbReference type="EMBL" id="QKN88266.1"/>
    </source>
</evidence>
<evidence type="ECO:0000313" key="2">
    <source>
        <dbReference type="Proteomes" id="UP000509405"/>
    </source>
</evidence>